<feature type="transmembrane region" description="Helical" evidence="7">
    <location>
        <begin position="185"/>
        <end position="203"/>
    </location>
</feature>
<evidence type="ECO:0000259" key="8">
    <source>
        <dbReference type="Pfam" id="PF09924"/>
    </source>
</evidence>
<feature type="transmembrane region" description="Helical" evidence="7">
    <location>
        <begin position="308"/>
        <end position="326"/>
    </location>
</feature>
<feature type="transmembrane region" description="Helical" evidence="7">
    <location>
        <begin position="366"/>
        <end position="385"/>
    </location>
</feature>
<evidence type="ECO:0000256" key="6">
    <source>
        <dbReference type="SAM" id="MobiDB-lite"/>
    </source>
</evidence>
<feature type="transmembrane region" description="Helical" evidence="7">
    <location>
        <begin position="238"/>
        <end position="259"/>
    </location>
</feature>
<evidence type="ECO:0000256" key="3">
    <source>
        <dbReference type="ARBA" id="ARBA00022692"/>
    </source>
</evidence>
<dbReference type="InterPro" id="IPR051211">
    <property type="entry name" value="PG_lysyltransferase"/>
</dbReference>
<comment type="caution">
    <text evidence="9">The sequence shown here is derived from an EMBL/GenBank/DDBJ whole genome shotgun (WGS) entry which is preliminary data.</text>
</comment>
<feature type="transmembrane region" description="Helical" evidence="7">
    <location>
        <begin position="158"/>
        <end position="178"/>
    </location>
</feature>
<feature type="transmembrane region" description="Helical" evidence="7">
    <location>
        <begin position="209"/>
        <end position="226"/>
    </location>
</feature>
<feature type="transmembrane region" description="Helical" evidence="7">
    <location>
        <begin position="116"/>
        <end position="138"/>
    </location>
</feature>
<dbReference type="Pfam" id="PF20401">
    <property type="entry name" value="Rhomboid_2"/>
    <property type="match status" value="1"/>
</dbReference>
<evidence type="ECO:0000256" key="2">
    <source>
        <dbReference type="ARBA" id="ARBA00022475"/>
    </source>
</evidence>
<feature type="transmembrane region" description="Helical" evidence="7">
    <location>
        <begin position="40"/>
        <end position="59"/>
    </location>
</feature>
<keyword evidence="2" id="KW-1003">Cell membrane</keyword>
<evidence type="ECO:0000313" key="9">
    <source>
        <dbReference type="EMBL" id="GAA1079887.1"/>
    </source>
</evidence>
<feature type="domain" description="Phosphatidylglycerol lysyltransferase C-terminal" evidence="8">
    <location>
        <begin position="507"/>
        <end position="807"/>
    </location>
</feature>
<dbReference type="PANTHER" id="PTHR34697">
    <property type="entry name" value="PHOSPHATIDYLGLYCEROL LYSYLTRANSFERASE"/>
    <property type="match status" value="1"/>
</dbReference>
<keyword evidence="5 7" id="KW-0472">Membrane</keyword>
<comment type="subcellular location">
    <subcellularLocation>
        <location evidence="1">Cell membrane</location>
        <topology evidence="1">Multi-pass membrane protein</topology>
    </subcellularLocation>
</comment>
<feature type="transmembrane region" description="Helical" evidence="7">
    <location>
        <begin position="473"/>
        <end position="491"/>
    </location>
</feature>
<accession>A0ABN1TEV5</accession>
<feature type="region of interest" description="Disordered" evidence="6">
    <location>
        <begin position="1"/>
        <end position="22"/>
    </location>
</feature>
<feature type="transmembrane region" description="Helical" evidence="7">
    <location>
        <begin position="88"/>
        <end position="109"/>
    </location>
</feature>
<dbReference type="InterPro" id="IPR016181">
    <property type="entry name" value="Acyl_CoA_acyltransferase"/>
</dbReference>
<protein>
    <submittedName>
        <fullName evidence="9">DUF2156 domain-containing protein</fullName>
    </submittedName>
</protein>
<keyword evidence="4 7" id="KW-1133">Transmembrane helix</keyword>
<feature type="transmembrane region" description="Helical" evidence="7">
    <location>
        <begin position="405"/>
        <end position="427"/>
    </location>
</feature>
<evidence type="ECO:0000313" key="10">
    <source>
        <dbReference type="Proteomes" id="UP001499987"/>
    </source>
</evidence>
<evidence type="ECO:0000256" key="4">
    <source>
        <dbReference type="ARBA" id="ARBA00022989"/>
    </source>
</evidence>
<dbReference type="SUPFAM" id="SSF55729">
    <property type="entry name" value="Acyl-CoA N-acyltransferases (Nat)"/>
    <property type="match status" value="1"/>
</dbReference>
<keyword evidence="10" id="KW-1185">Reference proteome</keyword>
<keyword evidence="3 7" id="KW-0812">Transmembrane</keyword>
<reference evidence="9 10" key="1">
    <citation type="journal article" date="2019" name="Int. J. Syst. Evol. Microbiol.">
        <title>The Global Catalogue of Microorganisms (GCM) 10K type strain sequencing project: providing services to taxonomists for standard genome sequencing and annotation.</title>
        <authorList>
            <consortium name="The Broad Institute Genomics Platform"/>
            <consortium name="The Broad Institute Genome Sequencing Center for Infectious Disease"/>
            <person name="Wu L."/>
            <person name="Ma J."/>
        </authorList>
    </citation>
    <scope>NUCLEOTIDE SEQUENCE [LARGE SCALE GENOMIC DNA]</scope>
    <source>
        <strain evidence="9 10">JCM 13002</strain>
    </source>
</reference>
<dbReference type="Gene3D" id="1.20.1540.10">
    <property type="entry name" value="Rhomboid-like"/>
    <property type="match status" value="1"/>
</dbReference>
<dbReference type="InterPro" id="IPR024320">
    <property type="entry name" value="LPG_synthase_C"/>
</dbReference>
<proteinExistence type="predicted"/>
<evidence type="ECO:0000256" key="7">
    <source>
        <dbReference type="SAM" id="Phobius"/>
    </source>
</evidence>
<organism evidence="9 10">
    <name type="scientific">Kitasatospora arboriphila</name>
    <dbReference type="NCBI Taxonomy" id="258052"/>
    <lineage>
        <taxon>Bacteria</taxon>
        <taxon>Bacillati</taxon>
        <taxon>Actinomycetota</taxon>
        <taxon>Actinomycetes</taxon>
        <taxon>Kitasatosporales</taxon>
        <taxon>Streptomycetaceae</taxon>
        <taxon>Kitasatospora</taxon>
    </lineage>
</organism>
<evidence type="ECO:0000256" key="5">
    <source>
        <dbReference type="ARBA" id="ARBA00023136"/>
    </source>
</evidence>
<feature type="compositionally biased region" description="Basic and acidic residues" evidence="6">
    <location>
        <begin position="1"/>
        <end position="20"/>
    </location>
</feature>
<dbReference type="Proteomes" id="UP001499987">
    <property type="component" value="Unassembled WGS sequence"/>
</dbReference>
<dbReference type="RefSeq" id="WP_344623432.1">
    <property type="nucleotide sequence ID" value="NZ_BAAALD010000016.1"/>
</dbReference>
<feature type="transmembrane region" description="Helical" evidence="7">
    <location>
        <begin position="333"/>
        <end position="354"/>
    </location>
</feature>
<sequence length="842" mass="90035">MTDRTTADTDRAPARPEPEYGSRPARLAAAALAQLRRAPLTLALIAVLWVVGAATRSLGTGPSDSLLPYVGVGIPSLADGHWWTPVSSLFWCSGIGSYVVTTLLLAVFGPFAELRLGTAAAAAVLLGGQIAGTLLGTAAVRLGVSADLGWTKAIQDQIAVGPTIGVFALGAVVSFRLTALWRRRLRLVVVLVPLVLMLYVGHLQGVQRVAAVLAGLAAGTLAHRHRGHRPHRASHTETRVLVALTLAATALGPLVASLYRDAIGPFNTLADLYFSHVPSSAEVADACAGSARACAHAHSAVRYFDSPGRLMAALVPVLLLVLAEGLRRGLRLAWWLTVLTELAWVGVLGWLLAINYDDFAADGGTGLLFELVGEALLLPVAMLVLQAVTRRSFDQRTAPRVRDRLAAVVGGALAVCCAAYVGIGWLIRDQYEPDATAAGLAAGLPSVLLPPAYDELLPDRPIAAGGGAQALEIAVGLVFWAVALTALLVAFRRPVVHADAEDAARARALLTEYGGSTLSFISTWDGNHYWFDGDGRAAVPYRVIATVALTTGDPFGEPEARRRAVAGFARYCDARGWTPCFYSVSADARQAAEQLGWRSLQVAEDTVVPLPDLAFTGKKWQDIRTSLNKAGKQGITAEWWTYREAPIGIRDQIRSISEEWVSDKGLPEMGFTLGGLAELDDPAVRMLVAVDGDRTVHGLTSWMPVYGAGQPVGWTLDFMRRRAEGFRGVMEFLIASAALGFKEEGAQFLSLSGAPLARADRGGEPPTALQRMLDWMGKALEPVYGFRSLLAFKAKFQPEYRPMYMVYPDPAALPAITRAIGKAYLPHMTPGQGVRLMRKLSA</sequence>
<evidence type="ECO:0000256" key="1">
    <source>
        <dbReference type="ARBA" id="ARBA00004651"/>
    </source>
</evidence>
<dbReference type="EMBL" id="BAAALD010000016">
    <property type="protein sequence ID" value="GAA1079887.1"/>
    <property type="molecule type" value="Genomic_DNA"/>
</dbReference>
<dbReference type="PANTHER" id="PTHR34697:SF2">
    <property type="entry name" value="PHOSPHATIDYLGLYCEROL LYSYLTRANSFERASE"/>
    <property type="match status" value="1"/>
</dbReference>
<dbReference type="InterPro" id="IPR035952">
    <property type="entry name" value="Rhomboid-like_sf"/>
</dbReference>
<dbReference type="InterPro" id="IPR046862">
    <property type="entry name" value="Rhomboid_2"/>
</dbReference>
<dbReference type="Pfam" id="PF09924">
    <property type="entry name" value="LPG_synthase_C"/>
    <property type="match status" value="1"/>
</dbReference>
<gene>
    <name evidence="9" type="ORF">GCM10009663_22980</name>
</gene>
<dbReference type="SUPFAM" id="SSF144091">
    <property type="entry name" value="Rhomboid-like"/>
    <property type="match status" value="1"/>
</dbReference>
<name>A0ABN1TEV5_9ACTN</name>